<feature type="region of interest" description="Disordered" evidence="7">
    <location>
        <begin position="260"/>
        <end position="297"/>
    </location>
</feature>
<evidence type="ECO:0000256" key="3">
    <source>
        <dbReference type="ARBA" id="ARBA00017307"/>
    </source>
</evidence>
<protein>
    <recommendedName>
        <fullName evidence="3">Transcription initiation factor TFIID subunit 8</fullName>
    </recommendedName>
</protein>
<evidence type="ECO:0000256" key="1">
    <source>
        <dbReference type="ARBA" id="ARBA00004123"/>
    </source>
</evidence>
<evidence type="ECO:0000256" key="6">
    <source>
        <dbReference type="ARBA" id="ARBA00023242"/>
    </source>
</evidence>
<dbReference type="InterPro" id="IPR006565">
    <property type="entry name" value="BTP"/>
</dbReference>
<feature type="compositionally biased region" description="Gly residues" evidence="7">
    <location>
        <begin position="227"/>
        <end position="240"/>
    </location>
</feature>
<keyword evidence="4" id="KW-0805">Transcription regulation</keyword>
<dbReference type="Proteomes" id="UP000664859">
    <property type="component" value="Unassembled WGS sequence"/>
</dbReference>
<gene>
    <name evidence="9" type="ORF">JKP88DRAFT_327846</name>
</gene>
<dbReference type="InterPro" id="IPR037818">
    <property type="entry name" value="TAF8"/>
</dbReference>
<evidence type="ECO:0000313" key="10">
    <source>
        <dbReference type="Proteomes" id="UP000664859"/>
    </source>
</evidence>
<feature type="region of interest" description="Disordered" evidence="7">
    <location>
        <begin position="126"/>
        <end position="240"/>
    </location>
</feature>
<dbReference type="Gene3D" id="1.10.20.10">
    <property type="entry name" value="Histone, subunit A"/>
    <property type="match status" value="1"/>
</dbReference>
<evidence type="ECO:0000259" key="8">
    <source>
        <dbReference type="SMART" id="SM00576"/>
    </source>
</evidence>
<evidence type="ECO:0000256" key="5">
    <source>
        <dbReference type="ARBA" id="ARBA00023163"/>
    </source>
</evidence>
<dbReference type="SMART" id="SM00576">
    <property type="entry name" value="BTP"/>
    <property type="match status" value="1"/>
</dbReference>
<reference evidence="9" key="1">
    <citation type="submission" date="2021-02" db="EMBL/GenBank/DDBJ databases">
        <title>First Annotated Genome of the Yellow-green Alga Tribonema minus.</title>
        <authorList>
            <person name="Mahan K.M."/>
        </authorList>
    </citation>
    <scope>NUCLEOTIDE SEQUENCE</scope>
    <source>
        <strain evidence="9">UTEX B ZZ1240</strain>
    </source>
</reference>
<dbReference type="EMBL" id="JAFCMP010000501">
    <property type="protein sequence ID" value="KAG5179084.1"/>
    <property type="molecule type" value="Genomic_DNA"/>
</dbReference>
<dbReference type="Pfam" id="PF10406">
    <property type="entry name" value="TAF8_C"/>
    <property type="match status" value="1"/>
</dbReference>
<feature type="domain" description="Bromodomain associated" evidence="8">
    <location>
        <begin position="5"/>
        <end position="83"/>
    </location>
</feature>
<evidence type="ECO:0000256" key="7">
    <source>
        <dbReference type="SAM" id="MobiDB-lite"/>
    </source>
</evidence>
<dbReference type="AlphaFoldDB" id="A0A835YQ00"/>
<dbReference type="InterPro" id="IPR019473">
    <property type="entry name" value="TFIID_su8_C"/>
</dbReference>
<dbReference type="InterPro" id="IPR009072">
    <property type="entry name" value="Histone-fold"/>
</dbReference>
<name>A0A835YQ00_9STRA</name>
<dbReference type="GO" id="GO:0005669">
    <property type="term" value="C:transcription factor TFIID complex"/>
    <property type="evidence" value="ECO:0007669"/>
    <property type="project" value="InterPro"/>
</dbReference>
<dbReference type="PANTHER" id="PTHR46338">
    <property type="entry name" value="TRANSCRIPTION INITIATION FACTOR TFIID SUBUNIT 8"/>
    <property type="match status" value="1"/>
</dbReference>
<evidence type="ECO:0000256" key="4">
    <source>
        <dbReference type="ARBA" id="ARBA00023015"/>
    </source>
</evidence>
<evidence type="ECO:0000256" key="2">
    <source>
        <dbReference type="ARBA" id="ARBA00008767"/>
    </source>
</evidence>
<sequence>MGDADAFAREVTTQAVAQAFTALGVNETFASVLDSLSDVTAHYIEAIGRMAHDSAERNGRSPSDVTLVDILSAIGQMPQHGGGVAWRDLADFAFGTGDSTDAGTSTGWGQPFPHSVPIFPISKEQAHVGDAPAAAPPPPFAAVQQAADSTAPPPAGVGNGAAAIPPPSQQQYIPPFLPPLPPAHTYSASVKRSKAGGVDPSGLRLERLKRKRQTEESLRKLTAASNGTGGGSAGASGGGSSAAFSGGVRFGELDIDATELPQQHRKKPPLQAQGAPGRSGSQILRLKPSRLADGGKTELILEGMYDDGGDADG</sequence>
<keyword evidence="5" id="KW-0804">Transcription</keyword>
<dbReference type="PANTHER" id="PTHR46338:SF1">
    <property type="entry name" value="TRANSCRIPTION INITIATION FACTOR TFIID SUBUNIT 8"/>
    <property type="match status" value="1"/>
</dbReference>
<accession>A0A835YQ00</accession>
<comment type="caution">
    <text evidence="9">The sequence shown here is derived from an EMBL/GenBank/DDBJ whole genome shotgun (WGS) entry which is preliminary data.</text>
</comment>
<comment type="subcellular location">
    <subcellularLocation>
        <location evidence="1">Nucleus</location>
    </subcellularLocation>
</comment>
<evidence type="ECO:0000313" key="9">
    <source>
        <dbReference type="EMBL" id="KAG5179084.1"/>
    </source>
</evidence>
<keyword evidence="6" id="KW-0539">Nucleus</keyword>
<organism evidence="9 10">
    <name type="scientific">Tribonema minus</name>
    <dbReference type="NCBI Taxonomy" id="303371"/>
    <lineage>
        <taxon>Eukaryota</taxon>
        <taxon>Sar</taxon>
        <taxon>Stramenopiles</taxon>
        <taxon>Ochrophyta</taxon>
        <taxon>PX clade</taxon>
        <taxon>Xanthophyceae</taxon>
        <taxon>Tribonematales</taxon>
        <taxon>Tribonemataceae</taxon>
        <taxon>Tribonema</taxon>
    </lineage>
</organism>
<proteinExistence type="inferred from homology"/>
<dbReference type="Pfam" id="PF07524">
    <property type="entry name" value="Bromo_TP"/>
    <property type="match status" value="1"/>
</dbReference>
<dbReference type="GO" id="GO:0046982">
    <property type="term" value="F:protein heterodimerization activity"/>
    <property type="evidence" value="ECO:0007669"/>
    <property type="project" value="InterPro"/>
</dbReference>
<comment type="similarity">
    <text evidence="2">Belongs to the TAF8 family.</text>
</comment>
<keyword evidence="10" id="KW-1185">Reference proteome</keyword>